<gene>
    <name evidence="3" type="ORF">AR1Y2_1233</name>
</gene>
<dbReference type="KEGG" id="arf:AR1Y2_1233"/>
<dbReference type="SUPFAM" id="SSF49265">
    <property type="entry name" value="Fibronectin type III"/>
    <property type="match status" value="1"/>
</dbReference>
<name>A0A4P8IDK7_9FIRM</name>
<keyword evidence="4" id="KW-1185">Reference proteome</keyword>
<protein>
    <submittedName>
        <fullName evidence="3">Choline binding protein A</fullName>
    </submittedName>
</protein>
<accession>A0A4P8IDK7</accession>
<feature type="chain" id="PRO_5020829057" evidence="1">
    <location>
        <begin position="26"/>
        <end position="493"/>
    </location>
</feature>
<dbReference type="Gene3D" id="2.60.40.10">
    <property type="entry name" value="Immunoglobulins"/>
    <property type="match status" value="2"/>
</dbReference>
<evidence type="ECO:0000256" key="1">
    <source>
        <dbReference type="SAM" id="SignalP"/>
    </source>
</evidence>
<feature type="domain" description="Fibronectin type-III" evidence="2">
    <location>
        <begin position="309"/>
        <end position="402"/>
    </location>
</feature>
<reference evidence="3 4" key="1">
    <citation type="submission" date="2019-05" db="EMBL/GenBank/DDBJ databases">
        <title>Complete genome sequencing of Anaerostipes rhamnosivorans.</title>
        <authorList>
            <person name="Bui T.P.N."/>
            <person name="de Vos W.M."/>
        </authorList>
    </citation>
    <scope>NUCLEOTIDE SEQUENCE [LARGE SCALE GENOMIC DNA]</scope>
    <source>
        <strain evidence="3 4">1y2</strain>
    </source>
</reference>
<feature type="signal peptide" evidence="1">
    <location>
        <begin position="1"/>
        <end position="25"/>
    </location>
</feature>
<evidence type="ECO:0000259" key="2">
    <source>
        <dbReference type="PROSITE" id="PS50853"/>
    </source>
</evidence>
<dbReference type="RefSeq" id="WP_175403597.1">
    <property type="nucleotide sequence ID" value="NZ_CP040058.1"/>
</dbReference>
<dbReference type="Proteomes" id="UP000298653">
    <property type="component" value="Chromosome"/>
</dbReference>
<dbReference type="CDD" id="cd00063">
    <property type="entry name" value="FN3"/>
    <property type="match status" value="1"/>
</dbReference>
<dbReference type="SMART" id="SM00060">
    <property type="entry name" value="FN3"/>
    <property type="match status" value="2"/>
</dbReference>
<evidence type="ECO:0000313" key="4">
    <source>
        <dbReference type="Proteomes" id="UP000298653"/>
    </source>
</evidence>
<dbReference type="InterPro" id="IPR013783">
    <property type="entry name" value="Ig-like_fold"/>
</dbReference>
<dbReference type="InterPro" id="IPR003961">
    <property type="entry name" value="FN3_dom"/>
</dbReference>
<organism evidence="3 4">
    <name type="scientific">Anaerostipes rhamnosivorans</name>
    <dbReference type="NCBI Taxonomy" id="1229621"/>
    <lineage>
        <taxon>Bacteria</taxon>
        <taxon>Bacillati</taxon>
        <taxon>Bacillota</taxon>
        <taxon>Clostridia</taxon>
        <taxon>Lachnospirales</taxon>
        <taxon>Lachnospiraceae</taxon>
        <taxon>Anaerostipes</taxon>
    </lineage>
</organism>
<dbReference type="InterPro" id="IPR036116">
    <property type="entry name" value="FN3_sf"/>
</dbReference>
<proteinExistence type="predicted"/>
<dbReference type="Pfam" id="PF00041">
    <property type="entry name" value="fn3"/>
    <property type="match status" value="1"/>
</dbReference>
<sequence>MKLKRLMIVLLTACLIISQVSVVKAEEITEDMNISVTNYTGNKIKNKNVVTWYTLSAERNKDNTIAVGQDKVFTIQNKGNTDYSSISVEMQDKDGAKADIKLSSSTAALKSGEKIQVSVNFSSNKVDPKLNWTAIYIKDVTTGKIIRKIPFAYDTPGEYDEHYTYGNQWSGIWRYGYKMLGTMDLSKSKNELTVSFKNLGNESVPVKSIELDPKGYFKFSDGTYKHTGSTAQNAVGGTNTFKIVLDTNRLKLNFFSLLNNGDYEAYNDDTVIRSIPELVINYEDGCLEGGKASQLPVYIYIKNPLYLSSKTTVKHVSRTSSSAKISWKSLKNVSGYRIYRSTKKNSGYKYLKQVSSKTTSYTNSKLKSGKTYYYRVRAFRNVFDKRYFSPYSTPLKSGTRPGKPKVTVKKSGRRLKIKYKKISGASGYRIYIRTGKKGKYKRVKQYTSGKKVSYTSKKLKRKKTYYVKVRAFKTINGKKYFGSYSKAKKVKIR</sequence>
<evidence type="ECO:0000313" key="3">
    <source>
        <dbReference type="EMBL" id="QCP34687.1"/>
    </source>
</evidence>
<dbReference type="AlphaFoldDB" id="A0A4P8IDK7"/>
<keyword evidence="1" id="KW-0732">Signal</keyword>
<dbReference type="EMBL" id="CP040058">
    <property type="protein sequence ID" value="QCP34687.1"/>
    <property type="molecule type" value="Genomic_DNA"/>
</dbReference>
<dbReference type="PROSITE" id="PS50853">
    <property type="entry name" value="FN3"/>
    <property type="match status" value="1"/>
</dbReference>